<keyword evidence="3" id="KW-1185">Reference proteome</keyword>
<feature type="signal peptide" evidence="1">
    <location>
        <begin position="1"/>
        <end position="24"/>
    </location>
</feature>
<dbReference type="EMBL" id="JAEQNC010000011">
    <property type="protein sequence ID" value="MBL0374088.1"/>
    <property type="molecule type" value="Genomic_DNA"/>
</dbReference>
<dbReference type="Proteomes" id="UP000633219">
    <property type="component" value="Unassembled WGS sequence"/>
</dbReference>
<keyword evidence="1" id="KW-0732">Signal</keyword>
<feature type="chain" id="PRO_5036820811" evidence="1">
    <location>
        <begin position="25"/>
        <end position="138"/>
    </location>
</feature>
<evidence type="ECO:0000313" key="2">
    <source>
        <dbReference type="EMBL" id="MBL0374088.1"/>
    </source>
</evidence>
<gene>
    <name evidence="2" type="ORF">JJB09_18865</name>
</gene>
<dbReference type="RefSeq" id="WP_201661755.1">
    <property type="nucleotide sequence ID" value="NZ_JAEQNC010000011.1"/>
</dbReference>
<evidence type="ECO:0000256" key="1">
    <source>
        <dbReference type="SAM" id="SignalP"/>
    </source>
</evidence>
<proteinExistence type="predicted"/>
<protein>
    <submittedName>
        <fullName evidence="2">Uncharacterized protein</fullName>
    </submittedName>
</protein>
<dbReference type="AlphaFoldDB" id="A0A936YR03"/>
<sequence length="138" mass="15296">MFMRTGILLALATLVMFPVGIDTADAGQRHNRYHHHVRHNHKLFRQRVAHHRGPRNVIKSKVVVNVINGSGYGYVTQSSGTYSGDVSVSYQPGVGTWSYGTTSRISNPRIRAGGAKIINVGHRNNDCRMEMGVCVIRP</sequence>
<comment type="caution">
    <text evidence="2">The sequence shown here is derived from an EMBL/GenBank/DDBJ whole genome shotgun (WGS) entry which is preliminary data.</text>
</comment>
<name>A0A936YR03_9HYPH</name>
<reference evidence="2" key="1">
    <citation type="submission" date="2021-01" db="EMBL/GenBank/DDBJ databases">
        <title>Rhizobium sp. strain KVB221 16S ribosomal RNA gene Genome sequencing and assembly.</title>
        <authorList>
            <person name="Kang M."/>
        </authorList>
    </citation>
    <scope>NUCLEOTIDE SEQUENCE</scope>
    <source>
        <strain evidence="2">KVB221</strain>
    </source>
</reference>
<accession>A0A936YR03</accession>
<evidence type="ECO:0000313" key="3">
    <source>
        <dbReference type="Proteomes" id="UP000633219"/>
    </source>
</evidence>
<organism evidence="2 3">
    <name type="scientific">Rhizobium setariae</name>
    <dbReference type="NCBI Taxonomy" id="2801340"/>
    <lineage>
        <taxon>Bacteria</taxon>
        <taxon>Pseudomonadati</taxon>
        <taxon>Pseudomonadota</taxon>
        <taxon>Alphaproteobacteria</taxon>
        <taxon>Hyphomicrobiales</taxon>
        <taxon>Rhizobiaceae</taxon>
        <taxon>Rhizobium/Agrobacterium group</taxon>
        <taxon>Rhizobium</taxon>
    </lineage>
</organism>